<keyword evidence="4" id="KW-1134">Transmembrane beta strand</keyword>
<dbReference type="SUPFAM" id="SSF56954">
    <property type="entry name" value="Outer membrane efflux proteins (OEP)"/>
    <property type="match status" value="1"/>
</dbReference>
<evidence type="ECO:0000256" key="5">
    <source>
        <dbReference type="ARBA" id="ARBA00022692"/>
    </source>
</evidence>
<feature type="chain" id="PRO_5012549260" evidence="8">
    <location>
        <begin position="27"/>
        <end position="485"/>
    </location>
</feature>
<dbReference type="GO" id="GO:0015562">
    <property type="term" value="F:efflux transmembrane transporter activity"/>
    <property type="evidence" value="ECO:0007669"/>
    <property type="project" value="InterPro"/>
</dbReference>
<evidence type="ECO:0000256" key="1">
    <source>
        <dbReference type="ARBA" id="ARBA00004442"/>
    </source>
</evidence>
<dbReference type="Proteomes" id="UP000189739">
    <property type="component" value="Unassembled WGS sequence"/>
</dbReference>
<keyword evidence="6" id="KW-0472">Membrane</keyword>
<dbReference type="AlphaFoldDB" id="A0A1S9PFB0"/>
<dbReference type="PANTHER" id="PTHR30026:SF20">
    <property type="entry name" value="OUTER MEMBRANE PROTEIN TOLC"/>
    <property type="match status" value="1"/>
</dbReference>
<dbReference type="Pfam" id="PF02321">
    <property type="entry name" value="OEP"/>
    <property type="match status" value="1"/>
</dbReference>
<organism evidence="9 10">
    <name type="scientific">Mucilaginibacter pedocola</name>
    <dbReference type="NCBI Taxonomy" id="1792845"/>
    <lineage>
        <taxon>Bacteria</taxon>
        <taxon>Pseudomonadati</taxon>
        <taxon>Bacteroidota</taxon>
        <taxon>Sphingobacteriia</taxon>
        <taxon>Sphingobacteriales</taxon>
        <taxon>Sphingobacteriaceae</taxon>
        <taxon>Mucilaginibacter</taxon>
    </lineage>
</organism>
<dbReference type="Gene3D" id="1.20.1600.10">
    <property type="entry name" value="Outer membrane efflux proteins (OEP)"/>
    <property type="match status" value="1"/>
</dbReference>
<evidence type="ECO:0000313" key="9">
    <source>
        <dbReference type="EMBL" id="OOQ59645.1"/>
    </source>
</evidence>
<evidence type="ECO:0000256" key="7">
    <source>
        <dbReference type="ARBA" id="ARBA00023237"/>
    </source>
</evidence>
<dbReference type="PANTHER" id="PTHR30026">
    <property type="entry name" value="OUTER MEMBRANE PROTEIN TOLC"/>
    <property type="match status" value="1"/>
</dbReference>
<dbReference type="STRING" id="1792845.BC343_05640"/>
<evidence type="ECO:0000256" key="4">
    <source>
        <dbReference type="ARBA" id="ARBA00022452"/>
    </source>
</evidence>
<comment type="caution">
    <text evidence="9">The sequence shown here is derived from an EMBL/GenBank/DDBJ whole genome shotgun (WGS) entry which is preliminary data.</text>
</comment>
<evidence type="ECO:0000256" key="2">
    <source>
        <dbReference type="ARBA" id="ARBA00007613"/>
    </source>
</evidence>
<proteinExistence type="inferred from homology"/>
<dbReference type="GO" id="GO:1990281">
    <property type="term" value="C:efflux pump complex"/>
    <property type="evidence" value="ECO:0007669"/>
    <property type="project" value="TreeGrafter"/>
</dbReference>
<comment type="subcellular location">
    <subcellularLocation>
        <location evidence="1">Cell outer membrane</location>
    </subcellularLocation>
</comment>
<dbReference type="InterPro" id="IPR003423">
    <property type="entry name" value="OMP_efflux"/>
</dbReference>
<keyword evidence="8" id="KW-0732">Signal</keyword>
<gene>
    <name evidence="9" type="ORF">BC343_05640</name>
</gene>
<keyword evidence="3" id="KW-0813">Transport</keyword>
<dbReference type="GO" id="GO:0015288">
    <property type="term" value="F:porin activity"/>
    <property type="evidence" value="ECO:0007669"/>
    <property type="project" value="TreeGrafter"/>
</dbReference>
<dbReference type="RefSeq" id="WP_078348395.1">
    <property type="nucleotide sequence ID" value="NZ_MBTF01000012.1"/>
</dbReference>
<name>A0A1S9PFB0_9SPHI</name>
<dbReference type="OrthoDB" id="581172at2"/>
<dbReference type="EMBL" id="MBTF01000012">
    <property type="protein sequence ID" value="OOQ59645.1"/>
    <property type="molecule type" value="Genomic_DNA"/>
</dbReference>
<comment type="similarity">
    <text evidence="2">Belongs to the outer membrane factor (OMF) (TC 1.B.17) family.</text>
</comment>
<keyword evidence="10" id="KW-1185">Reference proteome</keyword>
<evidence type="ECO:0000256" key="3">
    <source>
        <dbReference type="ARBA" id="ARBA00022448"/>
    </source>
</evidence>
<keyword evidence="5" id="KW-0812">Transmembrane</keyword>
<evidence type="ECO:0000256" key="6">
    <source>
        <dbReference type="ARBA" id="ARBA00023136"/>
    </source>
</evidence>
<dbReference type="GO" id="GO:0009279">
    <property type="term" value="C:cell outer membrane"/>
    <property type="evidence" value="ECO:0007669"/>
    <property type="project" value="UniProtKB-SubCell"/>
</dbReference>
<evidence type="ECO:0000313" key="10">
    <source>
        <dbReference type="Proteomes" id="UP000189739"/>
    </source>
</evidence>
<feature type="signal peptide" evidence="8">
    <location>
        <begin position="1"/>
        <end position="26"/>
    </location>
</feature>
<keyword evidence="7" id="KW-0998">Cell outer membrane</keyword>
<protein>
    <submittedName>
        <fullName evidence="9">Transporter</fullName>
    </submittedName>
</protein>
<accession>A0A1S9PFB0</accession>
<evidence type="ECO:0000256" key="8">
    <source>
        <dbReference type="SAM" id="SignalP"/>
    </source>
</evidence>
<sequence>MKINIKWFAAFLVTLSMIMMAIAASAQSKPVADTAKAFSLNDLQGLVFRYHPIVKQARLLSETARANVLQSLGYFDPTLKASFAQKMFGNTDYYNNWNSELKIPLWLAGADLKVGYDRSVGTYTNPETRTGLPGLSGVGLTIPLGQGLIIDARRSTLRQSKAMVQYAEAEQVKQINATWYQIAKDYWGWYYAYKQYQLINEGVQLAQRRFDAVAKQTGLGDKPPIDSVEAYITVQERMIQKAKMAIELQNASLVLSNHLWSEDGNPMELPADARPQDIAESMGRPNRLLLDSLTGRAADSHPELLKLRSKSSQLAIERSYRQEALKPKLNISGTLISARNSFGGYVPSYYDFNRNNYKFGFDFSFPLFLRSERGKLREVKLKQLDNQYELQQTGREVQTNITSAYNDLTAYADQLAVQIQSINNQQTLLKGEAQKFELGESTLFLINSRETKLIDMKIKRESMVAGYQKTLAELYYKAGTRQDAL</sequence>
<reference evidence="9 10" key="1">
    <citation type="submission" date="2016-07" db="EMBL/GenBank/DDBJ databases">
        <title>Genomic analysis of zinc-resistant bacterium Mucilaginibacter pedocola TBZ30.</title>
        <authorList>
            <person name="Huang J."/>
            <person name="Tang J."/>
        </authorList>
    </citation>
    <scope>NUCLEOTIDE SEQUENCE [LARGE SCALE GENOMIC DNA]</scope>
    <source>
        <strain evidence="9 10">TBZ30</strain>
    </source>
</reference>
<dbReference type="InterPro" id="IPR051906">
    <property type="entry name" value="TolC-like"/>
</dbReference>